<keyword evidence="2 6" id="KW-0238">DNA-binding</keyword>
<dbReference type="InterPro" id="IPR001789">
    <property type="entry name" value="Sig_transdc_resp-reg_receiver"/>
</dbReference>
<dbReference type="InterPro" id="IPR016032">
    <property type="entry name" value="Sig_transdc_resp-reg_C-effctor"/>
</dbReference>
<proteinExistence type="predicted"/>
<dbReference type="GO" id="GO:0003677">
    <property type="term" value="F:DNA binding"/>
    <property type="evidence" value="ECO:0007669"/>
    <property type="project" value="UniProtKB-KW"/>
</dbReference>
<reference evidence="7" key="1">
    <citation type="submission" date="2017-04" db="EMBL/GenBank/DDBJ databases">
        <title>Function of individual gut microbiota members based on whole genome sequencing of pure cultures obtained from chicken caecum.</title>
        <authorList>
            <person name="Medvecky M."/>
            <person name="Cejkova D."/>
            <person name="Polansky O."/>
            <person name="Karasova D."/>
            <person name="Kubasova T."/>
            <person name="Cizek A."/>
            <person name="Rychlik I."/>
        </authorList>
    </citation>
    <scope>NUCLEOTIDE SEQUENCE [LARGE SCALE GENOMIC DNA]</scope>
    <source>
        <strain evidence="7">An90</strain>
    </source>
</reference>
<sequence>MERTIVLVDDHSLFRNGLRGLLEHCAGCRVVGEAASGEEFLAMLPELEADIVFMDFAMPGIDGAQATERALARRPDLRIITLSMFGEESYYTRMVQAGARGFLLKDSDIGDVVEAIDTVMAGGSYFSPQLLSSLAGRMRTREDVPDEELSAREREILVAVCRGLSNQEIADELFISKRTVDKHRANILEKTGCKNTASLVVYAIRKGIVEI</sequence>
<dbReference type="GO" id="GO:0000160">
    <property type="term" value="P:phosphorelay signal transduction system"/>
    <property type="evidence" value="ECO:0007669"/>
    <property type="project" value="InterPro"/>
</dbReference>
<evidence type="ECO:0000256" key="1">
    <source>
        <dbReference type="ARBA" id="ARBA00022553"/>
    </source>
</evidence>
<dbReference type="SMART" id="SM00448">
    <property type="entry name" value="REC"/>
    <property type="match status" value="1"/>
</dbReference>
<dbReference type="SUPFAM" id="SSF52172">
    <property type="entry name" value="CheY-like"/>
    <property type="match status" value="1"/>
</dbReference>
<dbReference type="InterPro" id="IPR058245">
    <property type="entry name" value="NreC/VraR/RcsB-like_REC"/>
</dbReference>
<dbReference type="PRINTS" id="PR00038">
    <property type="entry name" value="HTHLUXR"/>
</dbReference>
<dbReference type="AlphaFoldDB" id="A0A1Y3R1R6"/>
<protein>
    <submittedName>
        <fullName evidence="6">DNA-binding response regulator</fullName>
    </submittedName>
</protein>
<dbReference type="CDD" id="cd17535">
    <property type="entry name" value="REC_NarL-like"/>
    <property type="match status" value="1"/>
</dbReference>
<gene>
    <name evidence="6" type="ORF">B5G41_07680</name>
</gene>
<dbReference type="Gene3D" id="3.40.50.2300">
    <property type="match status" value="1"/>
</dbReference>
<comment type="caution">
    <text evidence="6">The sequence shown here is derived from an EMBL/GenBank/DDBJ whole genome shotgun (WGS) entry which is preliminary data.</text>
</comment>
<dbReference type="Proteomes" id="UP000195772">
    <property type="component" value="Unassembled WGS sequence"/>
</dbReference>
<evidence type="ECO:0000256" key="2">
    <source>
        <dbReference type="ARBA" id="ARBA00023125"/>
    </source>
</evidence>
<dbReference type="InterPro" id="IPR039420">
    <property type="entry name" value="WalR-like"/>
</dbReference>
<name>A0A1Y3R1R6_9BACT</name>
<dbReference type="SUPFAM" id="SSF46894">
    <property type="entry name" value="C-terminal effector domain of the bipartite response regulators"/>
    <property type="match status" value="1"/>
</dbReference>
<feature type="modified residue" description="4-aspartylphosphate" evidence="3">
    <location>
        <position position="55"/>
    </location>
</feature>
<dbReference type="CDD" id="cd06170">
    <property type="entry name" value="LuxR_C_like"/>
    <property type="match status" value="1"/>
</dbReference>
<evidence type="ECO:0000259" key="4">
    <source>
        <dbReference type="PROSITE" id="PS50043"/>
    </source>
</evidence>
<accession>A0A1Y3R1R6</accession>
<evidence type="ECO:0000256" key="3">
    <source>
        <dbReference type="PROSITE-ProRule" id="PRU00169"/>
    </source>
</evidence>
<dbReference type="OrthoDB" id="9797341at2"/>
<dbReference type="eggNOG" id="COG2197">
    <property type="taxonomic scope" value="Bacteria"/>
</dbReference>
<evidence type="ECO:0000259" key="5">
    <source>
        <dbReference type="PROSITE" id="PS50110"/>
    </source>
</evidence>
<dbReference type="PROSITE" id="PS50110">
    <property type="entry name" value="RESPONSE_REGULATORY"/>
    <property type="match status" value="1"/>
</dbReference>
<dbReference type="PROSITE" id="PS00622">
    <property type="entry name" value="HTH_LUXR_1"/>
    <property type="match status" value="1"/>
</dbReference>
<dbReference type="InterPro" id="IPR011006">
    <property type="entry name" value="CheY-like_superfamily"/>
</dbReference>
<evidence type="ECO:0000313" key="7">
    <source>
        <dbReference type="Proteomes" id="UP000195772"/>
    </source>
</evidence>
<dbReference type="RefSeq" id="WP_018696510.1">
    <property type="nucleotide sequence ID" value="NZ_AP025562.1"/>
</dbReference>
<dbReference type="Pfam" id="PF00072">
    <property type="entry name" value="Response_reg"/>
    <property type="match status" value="1"/>
</dbReference>
<dbReference type="Pfam" id="PF00196">
    <property type="entry name" value="GerE"/>
    <property type="match status" value="1"/>
</dbReference>
<feature type="domain" description="HTH luxR-type" evidence="4">
    <location>
        <begin position="142"/>
        <end position="207"/>
    </location>
</feature>
<keyword evidence="1 3" id="KW-0597">Phosphoprotein</keyword>
<evidence type="ECO:0000313" key="6">
    <source>
        <dbReference type="EMBL" id="OUN03559.1"/>
    </source>
</evidence>
<dbReference type="EMBL" id="NFHB01000004">
    <property type="protein sequence ID" value="OUN03559.1"/>
    <property type="molecule type" value="Genomic_DNA"/>
</dbReference>
<dbReference type="PROSITE" id="PS50043">
    <property type="entry name" value="HTH_LUXR_2"/>
    <property type="match status" value="1"/>
</dbReference>
<organism evidence="6 7">
    <name type="scientific">Alistipes onderdonkii</name>
    <dbReference type="NCBI Taxonomy" id="328813"/>
    <lineage>
        <taxon>Bacteria</taxon>
        <taxon>Pseudomonadati</taxon>
        <taxon>Bacteroidota</taxon>
        <taxon>Bacteroidia</taxon>
        <taxon>Bacteroidales</taxon>
        <taxon>Rikenellaceae</taxon>
        <taxon>Alistipes</taxon>
    </lineage>
</organism>
<dbReference type="InterPro" id="IPR000792">
    <property type="entry name" value="Tscrpt_reg_LuxR_C"/>
</dbReference>
<dbReference type="PANTHER" id="PTHR43214">
    <property type="entry name" value="TWO-COMPONENT RESPONSE REGULATOR"/>
    <property type="match status" value="1"/>
</dbReference>
<dbReference type="GO" id="GO:0006355">
    <property type="term" value="P:regulation of DNA-templated transcription"/>
    <property type="evidence" value="ECO:0007669"/>
    <property type="project" value="InterPro"/>
</dbReference>
<dbReference type="SMART" id="SM00421">
    <property type="entry name" value="HTH_LUXR"/>
    <property type="match status" value="1"/>
</dbReference>
<feature type="domain" description="Response regulatory" evidence="5">
    <location>
        <begin position="4"/>
        <end position="120"/>
    </location>
</feature>